<comment type="caution">
    <text evidence="2">The sequence shown here is derived from an EMBL/GenBank/DDBJ whole genome shotgun (WGS) entry which is preliminary data.</text>
</comment>
<feature type="compositionally biased region" description="Polar residues" evidence="1">
    <location>
        <begin position="157"/>
        <end position="172"/>
    </location>
</feature>
<dbReference type="Proteomes" id="UP001050691">
    <property type="component" value="Unassembled WGS sequence"/>
</dbReference>
<accession>A0AAV5ABD3</accession>
<feature type="region of interest" description="Disordered" evidence="1">
    <location>
        <begin position="226"/>
        <end position="294"/>
    </location>
</feature>
<feature type="compositionally biased region" description="Basic and acidic residues" evidence="1">
    <location>
        <begin position="429"/>
        <end position="443"/>
    </location>
</feature>
<dbReference type="EMBL" id="BPWL01000004">
    <property type="protein sequence ID" value="GJJ09786.1"/>
    <property type="molecule type" value="Genomic_DNA"/>
</dbReference>
<name>A0AAV5ABD3_9AGAM</name>
<proteinExistence type="predicted"/>
<feature type="region of interest" description="Disordered" evidence="1">
    <location>
        <begin position="382"/>
        <end position="456"/>
    </location>
</feature>
<protein>
    <submittedName>
        <fullName evidence="2">Uncharacterized protein</fullName>
    </submittedName>
</protein>
<feature type="compositionally biased region" description="Polar residues" evidence="1">
    <location>
        <begin position="386"/>
        <end position="409"/>
    </location>
</feature>
<feature type="region of interest" description="Disordered" evidence="1">
    <location>
        <begin position="318"/>
        <end position="338"/>
    </location>
</feature>
<dbReference type="AlphaFoldDB" id="A0AAV5ABD3"/>
<gene>
    <name evidence="2" type="ORF">Clacol_004010</name>
</gene>
<reference evidence="2" key="1">
    <citation type="submission" date="2021-10" db="EMBL/GenBank/DDBJ databases">
        <title>De novo Genome Assembly of Clathrus columnatus (Basidiomycota, Fungi) Using Illumina and Nanopore Sequence Data.</title>
        <authorList>
            <person name="Ogiso-Tanaka E."/>
            <person name="Itagaki H."/>
            <person name="Hosoya T."/>
            <person name="Hosaka K."/>
        </authorList>
    </citation>
    <scope>NUCLEOTIDE SEQUENCE</scope>
    <source>
        <strain evidence="2">MO-923</strain>
    </source>
</reference>
<keyword evidence="3" id="KW-1185">Reference proteome</keyword>
<evidence type="ECO:0000313" key="2">
    <source>
        <dbReference type="EMBL" id="GJJ09786.1"/>
    </source>
</evidence>
<organism evidence="2 3">
    <name type="scientific">Clathrus columnatus</name>
    <dbReference type="NCBI Taxonomy" id="1419009"/>
    <lineage>
        <taxon>Eukaryota</taxon>
        <taxon>Fungi</taxon>
        <taxon>Dikarya</taxon>
        <taxon>Basidiomycota</taxon>
        <taxon>Agaricomycotina</taxon>
        <taxon>Agaricomycetes</taxon>
        <taxon>Phallomycetidae</taxon>
        <taxon>Phallales</taxon>
        <taxon>Clathraceae</taxon>
        <taxon>Clathrus</taxon>
    </lineage>
</organism>
<evidence type="ECO:0000313" key="3">
    <source>
        <dbReference type="Proteomes" id="UP001050691"/>
    </source>
</evidence>
<sequence length="456" mass="49017">MCGSTSVPVNLSFTSPITVDLEMLDTNVLENRPSLPTSLSDFALFPSSSASAPSSPSASSSADDSVNPFFRRLRRSSLLSASLITSHAHPDGKPASPLAASFTPRAKRSLLSVDSEKLQVTTDTTNVSSSEKTLKLPSFSFSEPLPSTSKLVDFHLGQSQSSTPSTPDNNLSRAGRRASIPLKPPRLLDIKSELNSPIESELKSEAQFQRLVASYSNTNFPFNKNVPRTPRSWFDRGRYPEEANVGDDNIDQGAESGSDDDDDIAAPGSAHSVSMTPVGSGASASGGLGEDQMMTLDTNFNNGFLMDIDMQPLSAISSPTQWRETPPPTSCRSNKRKFDDRYDPYPIAAKRRAVSPAVHVHHHHHGRSGSMSHSPAIPIPIPRTARSVTSSPVMRPASSPTMRPSSFGHSPTLRPIARLPPLASLRGGSDSEKEREKTRRCIDGAEEAVGSLSLTE</sequence>
<feature type="region of interest" description="Disordered" evidence="1">
    <location>
        <begin position="156"/>
        <end position="184"/>
    </location>
</feature>
<evidence type="ECO:0000256" key="1">
    <source>
        <dbReference type="SAM" id="MobiDB-lite"/>
    </source>
</evidence>